<evidence type="ECO:0000313" key="3">
    <source>
        <dbReference type="EMBL" id="MDP9972548.1"/>
    </source>
</evidence>
<organism evidence="3 4">
    <name type="scientific">Variovorax paradoxus</name>
    <dbReference type="NCBI Taxonomy" id="34073"/>
    <lineage>
        <taxon>Bacteria</taxon>
        <taxon>Pseudomonadati</taxon>
        <taxon>Pseudomonadota</taxon>
        <taxon>Betaproteobacteria</taxon>
        <taxon>Burkholderiales</taxon>
        <taxon>Comamonadaceae</taxon>
        <taxon>Variovorax</taxon>
    </lineage>
</organism>
<dbReference type="Gene3D" id="3.40.50.880">
    <property type="match status" value="1"/>
</dbReference>
<dbReference type="PANTHER" id="PTHR43130:SF3">
    <property type="entry name" value="HTH-TYPE TRANSCRIPTIONAL REGULATOR RV1931C"/>
    <property type="match status" value="1"/>
</dbReference>
<gene>
    <name evidence="3" type="ORF">J2W39_003790</name>
</gene>
<evidence type="ECO:0000256" key="1">
    <source>
        <dbReference type="SAM" id="SignalP"/>
    </source>
</evidence>
<dbReference type="PROSITE" id="PS51257">
    <property type="entry name" value="PROKAR_LIPOPROTEIN"/>
    <property type="match status" value="1"/>
</dbReference>
<dbReference type="SUPFAM" id="SSF52317">
    <property type="entry name" value="Class I glutamine amidotransferase-like"/>
    <property type="match status" value="1"/>
</dbReference>
<reference evidence="3" key="1">
    <citation type="submission" date="2023-07" db="EMBL/GenBank/DDBJ databases">
        <title>Sorghum-associated microbial communities from plants grown in Nebraska, USA.</title>
        <authorList>
            <person name="Schachtman D."/>
        </authorList>
    </citation>
    <scope>NUCLEOTIDE SEQUENCE</scope>
    <source>
        <strain evidence="3">DS3315</strain>
    </source>
</reference>
<keyword evidence="3" id="KW-0645">Protease</keyword>
<feature type="domain" description="DJ-1/PfpI" evidence="2">
    <location>
        <begin position="63"/>
        <end position="225"/>
    </location>
</feature>
<keyword evidence="3" id="KW-0378">Hydrolase</keyword>
<evidence type="ECO:0000313" key="4">
    <source>
        <dbReference type="Proteomes" id="UP001224845"/>
    </source>
</evidence>
<accession>A0AAW8EI86</accession>
<protein>
    <submittedName>
        <fullName evidence="3">Intracellular protease/amidase</fullName>
    </submittedName>
</protein>
<dbReference type="GO" id="GO:0008233">
    <property type="term" value="F:peptidase activity"/>
    <property type="evidence" value="ECO:0007669"/>
    <property type="project" value="UniProtKB-KW"/>
</dbReference>
<dbReference type="Proteomes" id="UP001224845">
    <property type="component" value="Unassembled WGS sequence"/>
</dbReference>
<comment type="caution">
    <text evidence="3">The sequence shown here is derived from an EMBL/GenBank/DDBJ whole genome shotgun (WGS) entry which is preliminary data.</text>
</comment>
<dbReference type="Pfam" id="PF01965">
    <property type="entry name" value="DJ-1_PfpI"/>
    <property type="match status" value="1"/>
</dbReference>
<dbReference type="EMBL" id="JAUSRV010000009">
    <property type="protein sequence ID" value="MDP9972548.1"/>
    <property type="molecule type" value="Genomic_DNA"/>
</dbReference>
<proteinExistence type="predicted"/>
<feature type="chain" id="PRO_5043701119" evidence="1">
    <location>
        <begin position="22"/>
        <end position="387"/>
    </location>
</feature>
<evidence type="ECO:0000259" key="2">
    <source>
        <dbReference type="Pfam" id="PF01965"/>
    </source>
</evidence>
<dbReference type="InterPro" id="IPR002818">
    <property type="entry name" value="DJ-1/PfpI"/>
</dbReference>
<dbReference type="AlphaFoldDB" id="A0AAW8EI86"/>
<keyword evidence="1" id="KW-0732">Signal</keyword>
<dbReference type="PANTHER" id="PTHR43130">
    <property type="entry name" value="ARAC-FAMILY TRANSCRIPTIONAL REGULATOR"/>
    <property type="match status" value="1"/>
</dbReference>
<name>A0AAW8EI86_VARPD</name>
<dbReference type="InterPro" id="IPR052158">
    <property type="entry name" value="INH-QAR"/>
</dbReference>
<dbReference type="InterPro" id="IPR029062">
    <property type="entry name" value="Class_I_gatase-like"/>
</dbReference>
<feature type="signal peptide" evidence="1">
    <location>
        <begin position="1"/>
        <end position="21"/>
    </location>
</feature>
<sequence>MAMWRSIGALIGASIAAFALAGCTGGAPPLPPAPADAARSEREKQAFVEALKPHRAGRPVVAVLALNEGTEMTDLLLPHAVLRRADVAEVRIVAPRAGRVSLYPALEVDGAQDFAAFDRLHPAGPDYVIVPAMIADDNPEVAAWLQQQAARGARVIGVCSGARVVGRAGLLDGRRFAGHWYDRGTLLERHPGASYVPHQRYVVDRGVATTTGITASLPAMLALVEAIGGLEKARALATELGVASWTPVHDSSPFYLDTGRRVDFLLNKAAFWRGEHWRVDVQDGADDIALALAVDAWTRTGHIGVDAASAAGPVRLRSGLVLLAQPPREGASRLPLSSSLKPVPQLDRTLCEIGERYGAARRDWVMLEMEYPAASVAAACGGARPAA</sequence>
<dbReference type="GO" id="GO:0006508">
    <property type="term" value="P:proteolysis"/>
    <property type="evidence" value="ECO:0007669"/>
    <property type="project" value="UniProtKB-KW"/>
</dbReference>